<dbReference type="InterPro" id="IPR026741">
    <property type="entry name" value="SNO"/>
</dbReference>
<evidence type="ECO:0000259" key="1">
    <source>
        <dbReference type="Pfam" id="PF13871"/>
    </source>
</evidence>
<dbReference type="InterPro" id="IPR026937">
    <property type="entry name" value="SBNO_Helicase_C_dom"/>
</dbReference>
<organism evidence="2 3">
    <name type="scientific">Prorocentrum cordatum</name>
    <dbReference type="NCBI Taxonomy" id="2364126"/>
    <lineage>
        <taxon>Eukaryota</taxon>
        <taxon>Sar</taxon>
        <taxon>Alveolata</taxon>
        <taxon>Dinophyceae</taxon>
        <taxon>Prorocentrales</taxon>
        <taxon>Prorocentraceae</taxon>
        <taxon>Prorocentrum</taxon>
    </lineage>
</organism>
<gene>
    <name evidence="2" type="ORF">PCOR1329_LOCUS2138</name>
</gene>
<dbReference type="Pfam" id="PF13871">
    <property type="entry name" value="Helicase_C_4"/>
    <property type="match status" value="1"/>
</dbReference>
<evidence type="ECO:0000313" key="3">
    <source>
        <dbReference type="Proteomes" id="UP001189429"/>
    </source>
</evidence>
<proteinExistence type="predicted"/>
<dbReference type="Proteomes" id="UP001189429">
    <property type="component" value="Unassembled WGS sequence"/>
</dbReference>
<feature type="domain" description="Strawberry notch helicase C" evidence="1">
    <location>
        <begin position="194"/>
        <end position="276"/>
    </location>
</feature>
<dbReference type="PANTHER" id="PTHR12706">
    <property type="entry name" value="STRAWBERRY NOTCH-RELATED"/>
    <property type="match status" value="1"/>
</dbReference>
<dbReference type="EMBL" id="CAUYUJ010000533">
    <property type="protein sequence ID" value="CAK0791169.1"/>
    <property type="molecule type" value="Genomic_DNA"/>
</dbReference>
<protein>
    <recommendedName>
        <fullName evidence="1">Strawberry notch helicase C domain-containing protein</fullName>
    </recommendedName>
</protein>
<accession>A0ABN9PLG6</accession>
<dbReference type="PANTHER" id="PTHR12706:SF33">
    <property type="entry name" value="PROTEIN WITH HELICASE_C DOMAIN"/>
    <property type="match status" value="1"/>
</dbReference>
<name>A0ABN9PLG6_9DINO</name>
<reference evidence="2" key="1">
    <citation type="submission" date="2023-10" db="EMBL/GenBank/DDBJ databases">
        <authorList>
            <person name="Chen Y."/>
            <person name="Shah S."/>
            <person name="Dougan E. K."/>
            <person name="Thang M."/>
            <person name="Chan C."/>
        </authorList>
    </citation>
    <scope>NUCLEOTIDE SEQUENCE [LARGE SCALE GENOMIC DNA]</scope>
</reference>
<keyword evidence="3" id="KW-1185">Reference proteome</keyword>
<evidence type="ECO:0000313" key="2">
    <source>
        <dbReference type="EMBL" id="CAK0791169.1"/>
    </source>
</evidence>
<comment type="caution">
    <text evidence="2">The sequence shown here is derived from an EMBL/GenBank/DDBJ whole genome shotgun (WGS) entry which is preliminary data.</text>
</comment>
<sequence length="281" mass="30972">MTMRAEGMLSCRSLSFSGAAFRLVPVALEGAARGVYEAACALWQRALLVAKRLGKAKKLEVKRMKQKNNSEVKDLSFYMRSFWACQQQFFRQLLICAKVDEATKLAEAALLRGEAVVISMWSTGESVTQARLRREGPDAAEAFASAPREIALRMSEKILAPMVEHIRCDRERSQFEVELIGLGTALKDMPLPANPLDDLLARLGGPGKVAELTGRSRRLVRRAGGMHWEDRGDGANLAEQEAFQSGRKLVAIITEAASAGISLHCDRRLPTAGQRPRYICA</sequence>